<dbReference type="Pfam" id="PF09423">
    <property type="entry name" value="PhoD"/>
    <property type="match status" value="1"/>
</dbReference>
<dbReference type="EMBL" id="PVTV01000018">
    <property type="protein sequence ID" value="PRY96276.1"/>
    <property type="molecule type" value="Genomic_DNA"/>
</dbReference>
<name>A0A2T0XBF2_9BURK</name>
<dbReference type="OrthoDB" id="327733at2"/>
<sequence length="521" mass="58107">MLTRRSLLQGAFASAALVGLAKQGWGQQAWQTNPFTMGIASGSPDSSSVVLWTRLDPQALEAAGVTDKAVDVVWQLAHDEGFTKIAAKGIVSAQPALGHSVHAEVNGLEPARQYFYRFLVGEAVTSVGRTRTFPRADAAVDRLRLSYASCQRWGDGYYSAYHHMSKEDLDFVFFLGDYIYEYPASIPPIRETTGGWVNTLQDYRARYALHKSDLNLQAAHAAFPWMMIWDDHEVQNDYAGEIQGRSGAAVTDFPARRLAAYQAYYENMPVRRASFDKLLTSQSKQVRLFDRIAYGRLANLFTLDDRQYRDRQVCNADNAFGSGMVEADKCEVWKDPKRTLLGFEQETWLKNEFAGSKAQWNIIAQQTLFGQRASDIKGTEKFWNDGWDGYTAARQRMIGSIVDTKLTNPIMLGGDVHDNWVGHIKADYNDLASATIGAEFCGTSITTKSGAKQAQLNQSLVRNPHFIFANTEYRGYGTVDFTQKGVTTTLKGMKDITDPKSDSLTLAKFFVANGKSDIQTL</sequence>
<evidence type="ECO:0000313" key="3">
    <source>
        <dbReference type="EMBL" id="PRY96276.1"/>
    </source>
</evidence>
<dbReference type="Gene3D" id="2.60.40.380">
    <property type="entry name" value="Purple acid phosphatase-like, N-terminal"/>
    <property type="match status" value="1"/>
</dbReference>
<dbReference type="Proteomes" id="UP000238308">
    <property type="component" value="Unassembled WGS sequence"/>
</dbReference>
<dbReference type="Gene3D" id="3.60.21.70">
    <property type="entry name" value="PhoD-like phosphatase"/>
    <property type="match status" value="1"/>
</dbReference>
<keyword evidence="4" id="KW-1185">Reference proteome</keyword>
<evidence type="ECO:0000313" key="4">
    <source>
        <dbReference type="Proteomes" id="UP000238308"/>
    </source>
</evidence>
<organism evidence="3 4">
    <name type="scientific">Jezberella montanilacus</name>
    <dbReference type="NCBI Taxonomy" id="323426"/>
    <lineage>
        <taxon>Bacteria</taxon>
        <taxon>Pseudomonadati</taxon>
        <taxon>Pseudomonadota</taxon>
        <taxon>Betaproteobacteria</taxon>
        <taxon>Burkholderiales</taxon>
        <taxon>Alcaligenaceae</taxon>
        <taxon>Jezberella</taxon>
    </lineage>
</organism>
<proteinExistence type="predicted"/>
<accession>A0A2T0XBF2</accession>
<feature type="domain" description="Phospholipase D N-terminal" evidence="2">
    <location>
        <begin position="37"/>
        <end position="132"/>
    </location>
</feature>
<dbReference type="InterPro" id="IPR029052">
    <property type="entry name" value="Metallo-depent_PP-like"/>
</dbReference>
<reference evidence="3 4" key="1">
    <citation type="submission" date="2018-03" db="EMBL/GenBank/DDBJ databases">
        <title>Genomic Encyclopedia of Type Strains, Phase III (KMG-III): the genomes of soil and plant-associated and newly described type strains.</title>
        <authorList>
            <person name="Whitman W."/>
        </authorList>
    </citation>
    <scope>NUCLEOTIDE SEQUENCE [LARGE SCALE GENOMIC DNA]</scope>
    <source>
        <strain evidence="3 4">MWH-P2sevCIIIb</strain>
    </source>
</reference>
<protein>
    <submittedName>
        <fullName evidence="3">Alkaline phosphatase D</fullName>
    </submittedName>
</protein>
<dbReference type="AlphaFoldDB" id="A0A2T0XBF2"/>
<dbReference type="InterPro" id="IPR052900">
    <property type="entry name" value="Phospholipid_Metab_Enz"/>
</dbReference>
<dbReference type="Pfam" id="PF16655">
    <property type="entry name" value="PhoD_N"/>
    <property type="match status" value="1"/>
</dbReference>
<dbReference type="SUPFAM" id="SSF56300">
    <property type="entry name" value="Metallo-dependent phosphatases"/>
    <property type="match status" value="1"/>
</dbReference>
<dbReference type="InterPro" id="IPR032093">
    <property type="entry name" value="PhoD_N"/>
</dbReference>
<dbReference type="PANTHER" id="PTHR43606">
    <property type="entry name" value="PHOSPHATASE, PUTATIVE (AFU_ORTHOLOGUE AFUA_6G08710)-RELATED"/>
    <property type="match status" value="1"/>
</dbReference>
<dbReference type="InterPro" id="IPR038607">
    <property type="entry name" value="PhoD-like_sf"/>
</dbReference>
<evidence type="ECO:0000259" key="2">
    <source>
        <dbReference type="Pfam" id="PF16655"/>
    </source>
</evidence>
<dbReference type="PROSITE" id="PS51318">
    <property type="entry name" value="TAT"/>
    <property type="match status" value="1"/>
</dbReference>
<dbReference type="PANTHER" id="PTHR43606:SF2">
    <property type="entry name" value="ALKALINE PHOSPHATASE FAMILY PROTEIN (AFU_ORTHOLOGUE AFUA_5G03860)"/>
    <property type="match status" value="1"/>
</dbReference>
<dbReference type="InterPro" id="IPR006311">
    <property type="entry name" value="TAT_signal"/>
</dbReference>
<dbReference type="CDD" id="cd07389">
    <property type="entry name" value="MPP_PhoD"/>
    <property type="match status" value="1"/>
</dbReference>
<gene>
    <name evidence="3" type="ORF">BCM14_2898</name>
</gene>
<dbReference type="InterPro" id="IPR018946">
    <property type="entry name" value="PhoD-like_MPP"/>
</dbReference>
<evidence type="ECO:0000259" key="1">
    <source>
        <dbReference type="Pfam" id="PF09423"/>
    </source>
</evidence>
<comment type="caution">
    <text evidence="3">The sequence shown here is derived from an EMBL/GenBank/DDBJ whole genome shotgun (WGS) entry which is preliminary data.</text>
</comment>
<feature type="domain" description="PhoD-like phosphatase metallophosphatase" evidence="1">
    <location>
        <begin position="146"/>
        <end position="489"/>
    </location>
</feature>
<dbReference type="RefSeq" id="WP_106228716.1">
    <property type="nucleotide sequence ID" value="NZ_PVTV01000018.1"/>
</dbReference>